<dbReference type="PROSITE" id="PS00218">
    <property type="entry name" value="AMINO_ACID_PERMEASE_1"/>
    <property type="match status" value="1"/>
</dbReference>
<feature type="transmembrane region" description="Helical" evidence="7">
    <location>
        <begin position="43"/>
        <end position="62"/>
    </location>
</feature>
<feature type="domain" description="Amino acid permease/ SLC12A" evidence="8">
    <location>
        <begin position="15"/>
        <end position="443"/>
    </location>
</feature>
<feature type="transmembrane region" description="Helical" evidence="7">
    <location>
        <begin position="237"/>
        <end position="258"/>
    </location>
</feature>
<feature type="transmembrane region" description="Helical" evidence="7">
    <location>
        <begin position="425"/>
        <end position="443"/>
    </location>
</feature>
<feature type="transmembrane region" description="Helical" evidence="7">
    <location>
        <begin position="153"/>
        <end position="175"/>
    </location>
</feature>
<sequence length="466" mass="51358">MAQSEDLQKHLKKRHVIMITIGGMIGAGLFVGSGAIIKETGPAAIITYLLTGILVLFIARMLGEMASAYPGAGSFSEHVRLALGNWAGFSCGWLYWYFWVVVVAFEATAGAGILRYWFSDTPLWLLSLCLIILLTLTNIFSVKSYGEFEYWFATIKIVAIILFIIIGAAYILGLWPGKAMSFENLTVHSGFAPHGIASILKGVVVVIFAFLGSEIATITAAESNEPKEAIAGATRSVIWRILIFYVGSIFIIVCILPWNHTGFLESPFVSVLEMLGIPGASQIMNFVVLTAVLSCLNSGLYVASRMLFNLAKRGDAPRWFTKVNKKGVPMRALLSGTVVGYLSIIAAYYSPDIIFQFLLNSSGVVVLYIYLFVAAAQLRMRSRLEKENPQLLLVKMWGFPYLTYFTIICMVVVLALLAFDESMRSQLLLSTFSLAVVLIAYTIRSRRSPVKPFDSNTNVSKESMSK</sequence>
<dbReference type="PIRSF" id="PIRSF006060">
    <property type="entry name" value="AA_transporter"/>
    <property type="match status" value="1"/>
</dbReference>
<comment type="subcellular location">
    <subcellularLocation>
        <location evidence="1">Membrane</location>
        <topology evidence="1">Multi-pass membrane protein</topology>
    </subcellularLocation>
</comment>
<accession>A0ABW2PS19</accession>
<proteinExistence type="predicted"/>
<feature type="transmembrane region" description="Helical" evidence="7">
    <location>
        <begin position="332"/>
        <end position="351"/>
    </location>
</feature>
<dbReference type="PANTHER" id="PTHR43495:SF5">
    <property type="entry name" value="GAMMA-AMINOBUTYRIC ACID PERMEASE"/>
    <property type="match status" value="1"/>
</dbReference>
<keyword evidence="2" id="KW-0813">Transport</keyword>
<dbReference type="Pfam" id="PF00324">
    <property type="entry name" value="AA_permease"/>
    <property type="match status" value="1"/>
</dbReference>
<keyword evidence="10" id="KW-1185">Reference proteome</keyword>
<evidence type="ECO:0000313" key="10">
    <source>
        <dbReference type="Proteomes" id="UP001596505"/>
    </source>
</evidence>
<keyword evidence="6 7" id="KW-0472">Membrane</keyword>
<evidence type="ECO:0000256" key="1">
    <source>
        <dbReference type="ARBA" id="ARBA00004141"/>
    </source>
</evidence>
<evidence type="ECO:0000259" key="8">
    <source>
        <dbReference type="Pfam" id="PF00324"/>
    </source>
</evidence>
<gene>
    <name evidence="9" type="ORF">ACFQRG_04340</name>
</gene>
<protein>
    <submittedName>
        <fullName evidence="9">Amino acid permease</fullName>
    </submittedName>
</protein>
<dbReference type="InterPro" id="IPR004841">
    <property type="entry name" value="AA-permease/SLC12A_dom"/>
</dbReference>
<comment type="caution">
    <text evidence="9">The sequence shown here is derived from an EMBL/GenBank/DDBJ whole genome shotgun (WGS) entry which is preliminary data.</text>
</comment>
<evidence type="ECO:0000256" key="7">
    <source>
        <dbReference type="SAM" id="Phobius"/>
    </source>
</evidence>
<dbReference type="Gene3D" id="1.20.1740.10">
    <property type="entry name" value="Amino acid/polyamine transporter I"/>
    <property type="match status" value="1"/>
</dbReference>
<evidence type="ECO:0000256" key="3">
    <source>
        <dbReference type="ARBA" id="ARBA00022692"/>
    </source>
</evidence>
<feature type="transmembrane region" description="Helical" evidence="7">
    <location>
        <begin position="123"/>
        <end position="141"/>
    </location>
</feature>
<reference evidence="10" key="1">
    <citation type="journal article" date="2019" name="Int. J. Syst. Evol. Microbiol.">
        <title>The Global Catalogue of Microorganisms (GCM) 10K type strain sequencing project: providing services to taxonomists for standard genome sequencing and annotation.</title>
        <authorList>
            <consortium name="The Broad Institute Genomics Platform"/>
            <consortium name="The Broad Institute Genome Sequencing Center for Infectious Disease"/>
            <person name="Wu L."/>
            <person name="Ma J."/>
        </authorList>
    </citation>
    <scope>NUCLEOTIDE SEQUENCE [LARGE SCALE GENOMIC DNA]</scope>
    <source>
        <strain evidence="10">CGMCC 1.16305</strain>
    </source>
</reference>
<feature type="transmembrane region" description="Helical" evidence="7">
    <location>
        <begin position="399"/>
        <end position="419"/>
    </location>
</feature>
<feature type="transmembrane region" description="Helical" evidence="7">
    <location>
        <begin position="357"/>
        <end position="378"/>
    </location>
</feature>
<dbReference type="InterPro" id="IPR004840">
    <property type="entry name" value="Amino_acid_permease_CS"/>
</dbReference>
<name>A0ABW2PS19_9BACL</name>
<evidence type="ECO:0000256" key="2">
    <source>
        <dbReference type="ARBA" id="ARBA00022448"/>
    </source>
</evidence>
<dbReference type="EMBL" id="JBHTCO010000004">
    <property type="protein sequence ID" value="MFC7392203.1"/>
    <property type="molecule type" value="Genomic_DNA"/>
</dbReference>
<keyword evidence="3 7" id="KW-0812">Transmembrane</keyword>
<feature type="transmembrane region" description="Helical" evidence="7">
    <location>
        <begin position="16"/>
        <end position="37"/>
    </location>
</feature>
<organism evidence="9 10">
    <name type="scientific">Scopulibacillus cellulosilyticus</name>
    <dbReference type="NCBI Taxonomy" id="2665665"/>
    <lineage>
        <taxon>Bacteria</taxon>
        <taxon>Bacillati</taxon>
        <taxon>Bacillota</taxon>
        <taxon>Bacilli</taxon>
        <taxon>Bacillales</taxon>
        <taxon>Sporolactobacillaceae</taxon>
        <taxon>Scopulibacillus</taxon>
    </lineage>
</organism>
<dbReference type="Proteomes" id="UP001596505">
    <property type="component" value="Unassembled WGS sequence"/>
</dbReference>
<feature type="transmembrane region" description="Helical" evidence="7">
    <location>
        <begin position="283"/>
        <end position="303"/>
    </location>
</feature>
<keyword evidence="4" id="KW-0029">Amino-acid transport</keyword>
<dbReference type="PANTHER" id="PTHR43495">
    <property type="entry name" value="GABA PERMEASE"/>
    <property type="match status" value="1"/>
</dbReference>
<evidence type="ECO:0000256" key="4">
    <source>
        <dbReference type="ARBA" id="ARBA00022970"/>
    </source>
</evidence>
<keyword evidence="5 7" id="KW-1133">Transmembrane helix</keyword>
<evidence type="ECO:0000313" key="9">
    <source>
        <dbReference type="EMBL" id="MFC7392203.1"/>
    </source>
</evidence>
<evidence type="ECO:0000256" key="5">
    <source>
        <dbReference type="ARBA" id="ARBA00022989"/>
    </source>
</evidence>
<feature type="transmembrane region" description="Helical" evidence="7">
    <location>
        <begin position="94"/>
        <end position="117"/>
    </location>
</feature>
<evidence type="ECO:0000256" key="6">
    <source>
        <dbReference type="ARBA" id="ARBA00023136"/>
    </source>
</evidence>
<dbReference type="RefSeq" id="WP_380964053.1">
    <property type="nucleotide sequence ID" value="NZ_JBHTCO010000004.1"/>
</dbReference>